<organism evidence="1 2">
    <name type="scientific">Methylobacterium ajmalii</name>
    <dbReference type="NCBI Taxonomy" id="2738439"/>
    <lineage>
        <taxon>Bacteria</taxon>
        <taxon>Pseudomonadati</taxon>
        <taxon>Pseudomonadota</taxon>
        <taxon>Alphaproteobacteria</taxon>
        <taxon>Hyphomicrobiales</taxon>
        <taxon>Methylobacteriaceae</taxon>
        <taxon>Methylobacterium</taxon>
    </lineage>
</organism>
<evidence type="ECO:0000313" key="1">
    <source>
        <dbReference type="EMBL" id="MEN3238930.1"/>
    </source>
</evidence>
<comment type="caution">
    <text evidence="1">The sequence shown here is derived from an EMBL/GenBank/DDBJ whole genome shotgun (WGS) entry which is preliminary data.</text>
</comment>
<dbReference type="RefSeq" id="WP_346013878.1">
    <property type="nucleotide sequence ID" value="NZ_JAQYXP010000009.1"/>
</dbReference>
<dbReference type="EMBL" id="JAQYXP010000009">
    <property type="protein sequence ID" value="MEN3238930.1"/>
    <property type="molecule type" value="Genomic_DNA"/>
</dbReference>
<evidence type="ECO:0000313" key="2">
    <source>
        <dbReference type="Proteomes" id="UP001407347"/>
    </source>
</evidence>
<reference evidence="1 2" key="1">
    <citation type="journal article" date="2023" name="PLoS ONE">
        <title>Complete genome assembly of Hawai'i environmental nontuberculous mycobacteria reveals unexpected co-isolation with methylobacteria.</title>
        <authorList>
            <person name="Hendrix J."/>
            <person name="Epperson L.E."/>
            <person name="Tong E.I."/>
            <person name="Chan Y.L."/>
            <person name="Hasan N.A."/>
            <person name="Dawrs S.N."/>
            <person name="Norton G.J."/>
            <person name="Virdi R."/>
            <person name="Crooks J.L."/>
            <person name="Chan E.D."/>
            <person name="Honda J.R."/>
            <person name="Strong M."/>
        </authorList>
    </citation>
    <scope>NUCLEOTIDE SEQUENCE [LARGE SCALE GENOMIC DNA]</scope>
    <source>
        <strain evidence="1 2">NJH_HI04-1</strain>
    </source>
</reference>
<accession>A0ABV0A8N3</accession>
<evidence type="ECO:0008006" key="3">
    <source>
        <dbReference type="Google" id="ProtNLM"/>
    </source>
</evidence>
<dbReference type="Proteomes" id="UP001407347">
    <property type="component" value="Unassembled WGS sequence"/>
</dbReference>
<sequence>MEKPLRIEGPDPPPYPPRYSHRQVVAWVVSGLTDKPPMPGLGEAPADLRMRRMVEREIPDREHREQLKAWARAQADEGAFREMCRLRGWNRTTALRHVDLALAHLFLVMIRLDGRNP</sequence>
<proteinExistence type="predicted"/>
<protein>
    <recommendedName>
        <fullName evidence="3">Transposase DDE domain-containing protein</fullName>
    </recommendedName>
</protein>
<keyword evidence="2" id="KW-1185">Reference proteome</keyword>
<gene>
    <name evidence="1" type="ORF">PUR29_36455</name>
</gene>
<name>A0ABV0A8N3_9HYPH</name>